<evidence type="ECO:0000259" key="3">
    <source>
        <dbReference type="Pfam" id="PF09362"/>
    </source>
</evidence>
<gene>
    <name evidence="4" type="ORF">Acor_49220</name>
</gene>
<feature type="compositionally biased region" description="Low complexity" evidence="1">
    <location>
        <begin position="136"/>
        <end position="251"/>
    </location>
</feature>
<feature type="region of interest" description="Disordered" evidence="1">
    <location>
        <begin position="136"/>
        <end position="277"/>
    </location>
</feature>
<keyword evidence="2" id="KW-0732">Signal</keyword>
<evidence type="ECO:0000313" key="4">
    <source>
        <dbReference type="EMBL" id="GES02856.1"/>
    </source>
</evidence>
<sequence length="444" mass="48420">MRKRSIAVAGVLLAGSLILPVTQSPALGAVNGPSLGDFVDIRRVPPGSTGVRAGRGSFTSQCGRNQNEHRNSDNHIVAPGVTNGAHHVHDYVGNRTTNGFSTDQSLAAGGTTCRFGDKSAYFWPVIRLRPDLLQEQRGQQNQNRRNQQQQQQDPNQQQDQNQQQQQQQDQNQGQQQQNQNQQQQDPNQQQQDPNQQQQNGDQNAQGFAAQNANQRRNPGNNNQGNNNGNNQGNPQPSQTPTQQQPTQEPTQPAQPPPPRPGEDGSELGGAADGNIGQMLTPRSVNLQFRGNPSSRVVAMPRFLRLITGDAKATTNGGANARAQWSCTGFTNRFTTQYPLCPRGSLVVRMLDFPSCWDGQNTDSANHRTHVVFPGGNGACPAGTKAIPQLRMTLTYQVPTGPSFAVDAFPEQLHNPSTDHADFHNVMSTQLMNAVVQCINRGQRC</sequence>
<proteinExistence type="predicted"/>
<keyword evidence="5" id="KW-1185">Reference proteome</keyword>
<dbReference type="RefSeq" id="WP_155339064.1">
    <property type="nucleotide sequence ID" value="NZ_BAAABN010000025.1"/>
</dbReference>
<dbReference type="InterPro" id="IPR018535">
    <property type="entry name" value="DUF1996"/>
</dbReference>
<evidence type="ECO:0000256" key="2">
    <source>
        <dbReference type="SAM" id="SignalP"/>
    </source>
</evidence>
<organism evidence="4 5">
    <name type="scientific">Acrocarpospora corrugata</name>
    <dbReference type="NCBI Taxonomy" id="35763"/>
    <lineage>
        <taxon>Bacteria</taxon>
        <taxon>Bacillati</taxon>
        <taxon>Actinomycetota</taxon>
        <taxon>Actinomycetes</taxon>
        <taxon>Streptosporangiales</taxon>
        <taxon>Streptosporangiaceae</taxon>
        <taxon>Acrocarpospora</taxon>
    </lineage>
</organism>
<dbReference type="PANTHER" id="PTHR43662:SF3">
    <property type="entry name" value="DOMAIN PROTEIN, PUTATIVE (AFU_ORTHOLOGUE AFUA_6G11970)-RELATED"/>
    <property type="match status" value="1"/>
</dbReference>
<dbReference type="OrthoDB" id="581239at2"/>
<protein>
    <recommendedName>
        <fullName evidence="3">DUF1996 domain-containing protein</fullName>
    </recommendedName>
</protein>
<dbReference type="EMBL" id="BLAD01000062">
    <property type="protein sequence ID" value="GES02856.1"/>
    <property type="molecule type" value="Genomic_DNA"/>
</dbReference>
<dbReference type="AlphaFoldDB" id="A0A5M3W2C1"/>
<dbReference type="Proteomes" id="UP000334990">
    <property type="component" value="Unassembled WGS sequence"/>
</dbReference>
<dbReference type="Pfam" id="PF09362">
    <property type="entry name" value="DUF1996"/>
    <property type="match status" value="1"/>
</dbReference>
<feature type="domain" description="DUF1996" evidence="3">
    <location>
        <begin position="290"/>
        <end position="399"/>
    </location>
</feature>
<feature type="chain" id="PRO_5024466235" description="DUF1996 domain-containing protein" evidence="2">
    <location>
        <begin position="29"/>
        <end position="444"/>
    </location>
</feature>
<evidence type="ECO:0000256" key="1">
    <source>
        <dbReference type="SAM" id="MobiDB-lite"/>
    </source>
</evidence>
<reference evidence="4 5" key="1">
    <citation type="submission" date="2019-10" db="EMBL/GenBank/DDBJ databases">
        <title>Whole genome shotgun sequence of Acrocarpospora corrugata NBRC 13972.</title>
        <authorList>
            <person name="Ichikawa N."/>
            <person name="Kimura A."/>
            <person name="Kitahashi Y."/>
            <person name="Komaki H."/>
            <person name="Oguchi A."/>
        </authorList>
    </citation>
    <scope>NUCLEOTIDE SEQUENCE [LARGE SCALE GENOMIC DNA]</scope>
    <source>
        <strain evidence="4 5">NBRC 13972</strain>
    </source>
</reference>
<feature type="signal peptide" evidence="2">
    <location>
        <begin position="1"/>
        <end position="28"/>
    </location>
</feature>
<accession>A0A5M3W2C1</accession>
<dbReference type="PANTHER" id="PTHR43662">
    <property type="match status" value="1"/>
</dbReference>
<evidence type="ECO:0000313" key="5">
    <source>
        <dbReference type="Proteomes" id="UP000334990"/>
    </source>
</evidence>
<name>A0A5M3W2C1_9ACTN</name>
<comment type="caution">
    <text evidence="4">The sequence shown here is derived from an EMBL/GenBank/DDBJ whole genome shotgun (WGS) entry which is preliminary data.</text>
</comment>